<organism evidence="13 14">
    <name type="scientific">Candidatus Cryptobacteroides excrementipullorum</name>
    <dbReference type="NCBI Taxonomy" id="2840761"/>
    <lineage>
        <taxon>Bacteria</taxon>
        <taxon>Pseudomonadati</taxon>
        <taxon>Bacteroidota</taxon>
        <taxon>Bacteroidia</taxon>
        <taxon>Bacteroidales</taxon>
        <taxon>Candidatus Cryptobacteroides</taxon>
    </lineage>
</organism>
<evidence type="ECO:0000313" key="14">
    <source>
        <dbReference type="Proteomes" id="UP000823771"/>
    </source>
</evidence>
<dbReference type="InterPro" id="IPR012910">
    <property type="entry name" value="Plug_dom"/>
</dbReference>
<dbReference type="EMBL" id="JADILZ010000046">
    <property type="protein sequence ID" value="MBO8478348.1"/>
    <property type="molecule type" value="Genomic_DNA"/>
</dbReference>
<dbReference type="InterPro" id="IPR036942">
    <property type="entry name" value="Beta-barrel_TonB_sf"/>
</dbReference>
<comment type="similarity">
    <text evidence="8 9">Belongs to the TonB-dependent receptor family.</text>
</comment>
<dbReference type="AlphaFoldDB" id="A0A9D9IVN5"/>
<proteinExistence type="inferred from homology"/>
<keyword evidence="13" id="KW-0675">Receptor</keyword>
<evidence type="ECO:0000313" key="13">
    <source>
        <dbReference type="EMBL" id="MBO8478348.1"/>
    </source>
</evidence>
<dbReference type="GO" id="GO:0009279">
    <property type="term" value="C:cell outer membrane"/>
    <property type="evidence" value="ECO:0007669"/>
    <property type="project" value="UniProtKB-SubCell"/>
</dbReference>
<comment type="subcellular location">
    <subcellularLocation>
        <location evidence="1 8">Cell outer membrane</location>
        <topology evidence="1 8">Multi-pass membrane protein</topology>
    </subcellularLocation>
</comment>
<evidence type="ECO:0000256" key="8">
    <source>
        <dbReference type="PROSITE-ProRule" id="PRU01360"/>
    </source>
</evidence>
<evidence type="ECO:0000256" key="1">
    <source>
        <dbReference type="ARBA" id="ARBA00004571"/>
    </source>
</evidence>
<evidence type="ECO:0000256" key="9">
    <source>
        <dbReference type="RuleBase" id="RU003357"/>
    </source>
</evidence>
<evidence type="ECO:0000256" key="6">
    <source>
        <dbReference type="ARBA" id="ARBA00023136"/>
    </source>
</evidence>
<dbReference type="InterPro" id="IPR008969">
    <property type="entry name" value="CarboxyPept-like_regulatory"/>
</dbReference>
<feature type="chain" id="PRO_5039548003" evidence="10">
    <location>
        <begin position="24"/>
        <end position="1017"/>
    </location>
</feature>
<dbReference type="Gene3D" id="2.40.170.20">
    <property type="entry name" value="TonB-dependent receptor, beta-barrel domain"/>
    <property type="match status" value="1"/>
</dbReference>
<keyword evidence="6 8" id="KW-0472">Membrane</keyword>
<dbReference type="Proteomes" id="UP000823771">
    <property type="component" value="Unassembled WGS sequence"/>
</dbReference>
<dbReference type="InterPro" id="IPR037066">
    <property type="entry name" value="Plug_dom_sf"/>
</dbReference>
<keyword evidence="7 8" id="KW-0998">Cell outer membrane</keyword>
<evidence type="ECO:0000256" key="5">
    <source>
        <dbReference type="ARBA" id="ARBA00023077"/>
    </source>
</evidence>
<comment type="caution">
    <text evidence="13">The sequence shown here is derived from an EMBL/GenBank/DDBJ whole genome shotgun (WGS) entry which is preliminary data.</text>
</comment>
<gene>
    <name evidence="13" type="ORF">IAB80_05635</name>
</gene>
<dbReference type="Pfam" id="PF07715">
    <property type="entry name" value="Plug"/>
    <property type="match status" value="1"/>
</dbReference>
<reference evidence="13" key="2">
    <citation type="journal article" date="2021" name="PeerJ">
        <title>Extensive microbial diversity within the chicken gut microbiome revealed by metagenomics and culture.</title>
        <authorList>
            <person name="Gilroy R."/>
            <person name="Ravi A."/>
            <person name="Getino M."/>
            <person name="Pursley I."/>
            <person name="Horton D.L."/>
            <person name="Alikhan N.F."/>
            <person name="Baker D."/>
            <person name="Gharbi K."/>
            <person name="Hall N."/>
            <person name="Watson M."/>
            <person name="Adriaenssens E.M."/>
            <person name="Foster-Nyarko E."/>
            <person name="Jarju S."/>
            <person name="Secka A."/>
            <person name="Antonio M."/>
            <person name="Oren A."/>
            <person name="Chaudhuri R.R."/>
            <person name="La Ragione R."/>
            <person name="Hildebrand F."/>
            <person name="Pallen M.J."/>
        </authorList>
    </citation>
    <scope>NUCLEOTIDE SEQUENCE</scope>
    <source>
        <strain evidence="13">2478</strain>
    </source>
</reference>
<dbReference type="Gene3D" id="2.170.130.10">
    <property type="entry name" value="TonB-dependent receptor, plug domain"/>
    <property type="match status" value="1"/>
</dbReference>
<dbReference type="SUPFAM" id="SSF49464">
    <property type="entry name" value="Carboxypeptidase regulatory domain-like"/>
    <property type="match status" value="1"/>
</dbReference>
<feature type="signal peptide" evidence="10">
    <location>
        <begin position="1"/>
        <end position="23"/>
    </location>
</feature>
<evidence type="ECO:0000259" key="11">
    <source>
        <dbReference type="Pfam" id="PF00593"/>
    </source>
</evidence>
<name>A0A9D9IVN5_9BACT</name>
<dbReference type="NCBIfam" id="TIGR04057">
    <property type="entry name" value="SusC_RagA_signa"/>
    <property type="match status" value="1"/>
</dbReference>
<keyword evidence="2 8" id="KW-0813">Transport</keyword>
<dbReference type="InterPro" id="IPR039426">
    <property type="entry name" value="TonB-dep_rcpt-like"/>
</dbReference>
<feature type="domain" description="TonB-dependent receptor-like beta-barrel" evidence="11">
    <location>
        <begin position="433"/>
        <end position="842"/>
    </location>
</feature>
<evidence type="ECO:0000256" key="4">
    <source>
        <dbReference type="ARBA" id="ARBA00022692"/>
    </source>
</evidence>
<dbReference type="NCBIfam" id="TIGR04056">
    <property type="entry name" value="OMP_RagA_SusC"/>
    <property type="match status" value="1"/>
</dbReference>
<keyword evidence="5 9" id="KW-0798">TonB box</keyword>
<protein>
    <submittedName>
        <fullName evidence="13">TonB-dependent receptor</fullName>
    </submittedName>
</protein>
<evidence type="ECO:0000259" key="12">
    <source>
        <dbReference type="Pfam" id="PF07715"/>
    </source>
</evidence>
<reference evidence="13" key="1">
    <citation type="submission" date="2020-10" db="EMBL/GenBank/DDBJ databases">
        <authorList>
            <person name="Gilroy R."/>
        </authorList>
    </citation>
    <scope>NUCLEOTIDE SEQUENCE</scope>
    <source>
        <strain evidence="13">2478</strain>
    </source>
</reference>
<dbReference type="Pfam" id="PF00593">
    <property type="entry name" value="TonB_dep_Rec_b-barrel"/>
    <property type="match status" value="1"/>
</dbReference>
<dbReference type="InterPro" id="IPR000531">
    <property type="entry name" value="Beta-barrel_TonB"/>
</dbReference>
<evidence type="ECO:0000256" key="10">
    <source>
        <dbReference type="SAM" id="SignalP"/>
    </source>
</evidence>
<evidence type="ECO:0000256" key="3">
    <source>
        <dbReference type="ARBA" id="ARBA00022452"/>
    </source>
</evidence>
<accession>A0A9D9IVN5</accession>
<dbReference type="InterPro" id="IPR023996">
    <property type="entry name" value="TonB-dep_OMP_SusC/RagA"/>
</dbReference>
<evidence type="ECO:0000256" key="2">
    <source>
        <dbReference type="ARBA" id="ARBA00022448"/>
    </source>
</evidence>
<dbReference type="Pfam" id="PF13715">
    <property type="entry name" value="CarbopepD_reg_2"/>
    <property type="match status" value="1"/>
</dbReference>
<sequence length="1017" mass="111124">MIKNLIKKVLSVVAITFSIAAWSGAEASAQEHRLTGTVLDGQGVPVIGASILIEGTSSGVVTDADGKYVFDSISPDATIIVSCLGYVDQRKAVGGATVLNFTLSEDAELLEDVVVIGYGVQKKSDVTGAISSVKGDALANRSVETVQQALQGKVAGVQVYSGSAAPGADPQIRVRGISSNSSGATNPLYVVDGLKVSSIGYLDPTMIESMEILKDGASAAIYGAEAGNGVVLITTKQGAKGQDGHIFYDFSYGFTSLARKADLMNAEQYVAYQTAAGNGTTMSAWDGVTDTDWADALYGDGGHIQRHTVGFEGGNDKGSLYAAMSYLDNDGMYYGDKDYMKRVSLQLNASYDIKPWLNISTNNTITYSDYERTGDGIDKQHYNSPYFYDPLTPTFYDKNNLPAYMQNLISQHGDDMFMKNENGDYAAVPQFILDSSNPMTWYYSQDSRHRDFNTRGITAVNFKPVKGLVVTTRLGYNINSSDYSYYGKPVYFSISSRTTPNYNAQTSTGYSIDWENFINYNNTFGKHSVSAMVGMAYHYGWSNFTSGSTNSFTSDADNFHYLNYSTSDASDSVGGEESENSNVSYFGRVGYTYDDRYSVQVSFRADAYDVSKLSPESRWGYFPSVSVGWTVSNEHFMSNVSRNALSFLKVRASYGENGNVNVLGGYRYGSSLTTGDYYPMSGSSTDHTVAIKPSDVLANPSLRWETSKQWDAGIDARFLNDRLSFTMDFYNKNTSGQLISMTPPLSSGATSVTRNVGLVNNHGFEFDLGWKDNAGDFYYSIDANIATLSNEVKSIGDNSRIQDSASNGLVYFDAGQPVWSYYGYKYLGPDPETGEAVYQDTDKSGDITEADKVFLGSAIPTLTYGLTFNAAYKGFDLTIFGSGSAGGEIMFNTRSVPQANRPAEMWTESWSVKGAGAKYPKPAVLTDTYMYLSDMQMYDGSYFKIKQIALGYSLPERLLKKIYVSKLRVYVSLDNFFCFTKYPGMDPETINASSAMGMDYGDYPTPKTVTVGVNLSF</sequence>
<dbReference type="PROSITE" id="PS52016">
    <property type="entry name" value="TONB_DEPENDENT_REC_3"/>
    <property type="match status" value="1"/>
</dbReference>
<keyword evidence="10" id="KW-0732">Signal</keyword>
<keyword evidence="4 8" id="KW-0812">Transmembrane</keyword>
<dbReference type="InterPro" id="IPR023997">
    <property type="entry name" value="TonB-dep_OMP_SusC/RagA_CS"/>
</dbReference>
<dbReference type="SUPFAM" id="SSF56935">
    <property type="entry name" value="Porins"/>
    <property type="match status" value="1"/>
</dbReference>
<feature type="domain" description="TonB-dependent receptor plug" evidence="12">
    <location>
        <begin position="123"/>
        <end position="230"/>
    </location>
</feature>
<evidence type="ECO:0000256" key="7">
    <source>
        <dbReference type="ARBA" id="ARBA00023237"/>
    </source>
</evidence>
<keyword evidence="3 8" id="KW-1134">Transmembrane beta strand</keyword>
<dbReference type="Gene3D" id="2.60.40.1120">
    <property type="entry name" value="Carboxypeptidase-like, regulatory domain"/>
    <property type="match status" value="1"/>
</dbReference>